<dbReference type="PROSITE" id="PS51470">
    <property type="entry name" value="FG_GAP"/>
    <property type="match status" value="2"/>
</dbReference>
<keyword evidence="1 5" id="KW-0732">Signal</keyword>
<dbReference type="GO" id="GO:0005178">
    <property type="term" value="F:integrin binding"/>
    <property type="evidence" value="ECO:0007669"/>
    <property type="project" value="TreeGrafter"/>
</dbReference>
<comment type="subcellular location">
    <subcellularLocation>
        <location evidence="5">Membrane</location>
        <topology evidence="5">Single-pass type I membrane protein</topology>
    </subcellularLocation>
</comment>
<keyword evidence="5 6" id="KW-0401">Integrin</keyword>
<sequence>MLRASVLAVYFHARSLILVLMIAQQNPFAYNIDALNAKVYDDPTRVSGERSSYFGFSVALYTSAEESLLLVGAPRANSSELPFVIEPGTVFKCPMNGVCREWMIDKTGNGLHPRERLINQIKDNAWIGATIAVENKTEPRVVITSKNDIGIYNFGMGQIGFSLHMNSLRYDVNVMLGAPGVYNWKGDAILTNALINEPFSRTIIPSPAREQQIHSYNYLGYAVTAGTYFKERDVWYASSAPKSANMYGKVLVFAFPPKTNQRMFIKTILYGQQYGEYFGAALTSCDVNNDRRHELIIGAPQWSRDMDEGLVYIFTGRRNVLYL</sequence>
<dbReference type="EMBL" id="LBMM01005440">
    <property type="protein sequence ID" value="KMQ91516.1"/>
    <property type="molecule type" value="Genomic_DNA"/>
</dbReference>
<reference evidence="6 7" key="1">
    <citation type="submission" date="2015-04" db="EMBL/GenBank/DDBJ databases">
        <title>Lasius niger genome sequencing.</title>
        <authorList>
            <person name="Konorov E.A."/>
            <person name="Nikitin M.A."/>
            <person name="Kirill M.V."/>
            <person name="Chang P."/>
        </authorList>
    </citation>
    <scope>NUCLEOTIDE SEQUENCE [LARGE SCALE GENOMIC DNA]</scope>
    <source>
        <tissue evidence="6">Whole</tissue>
    </source>
</reference>
<evidence type="ECO:0000256" key="2">
    <source>
        <dbReference type="ARBA" id="ARBA00022737"/>
    </source>
</evidence>
<dbReference type="OrthoDB" id="5573735at2759"/>
<keyword evidence="2" id="KW-0677">Repeat</keyword>
<dbReference type="GO" id="GO:0008305">
    <property type="term" value="C:integrin complex"/>
    <property type="evidence" value="ECO:0007669"/>
    <property type="project" value="InterPro"/>
</dbReference>
<evidence type="ECO:0000256" key="1">
    <source>
        <dbReference type="ARBA" id="ARBA00022729"/>
    </source>
</evidence>
<evidence type="ECO:0000313" key="7">
    <source>
        <dbReference type="Proteomes" id="UP000036403"/>
    </source>
</evidence>
<dbReference type="InterPro" id="IPR013517">
    <property type="entry name" value="FG-GAP"/>
</dbReference>
<accession>A0A0J7KMN5</accession>
<organism evidence="6 7">
    <name type="scientific">Lasius niger</name>
    <name type="common">Black garden ant</name>
    <dbReference type="NCBI Taxonomy" id="67767"/>
    <lineage>
        <taxon>Eukaryota</taxon>
        <taxon>Metazoa</taxon>
        <taxon>Ecdysozoa</taxon>
        <taxon>Arthropoda</taxon>
        <taxon>Hexapoda</taxon>
        <taxon>Insecta</taxon>
        <taxon>Pterygota</taxon>
        <taxon>Neoptera</taxon>
        <taxon>Endopterygota</taxon>
        <taxon>Hymenoptera</taxon>
        <taxon>Apocrita</taxon>
        <taxon>Aculeata</taxon>
        <taxon>Formicoidea</taxon>
        <taxon>Formicidae</taxon>
        <taxon>Formicinae</taxon>
        <taxon>Lasius</taxon>
        <taxon>Lasius</taxon>
    </lineage>
</organism>
<dbReference type="GO" id="GO:0007229">
    <property type="term" value="P:integrin-mediated signaling pathway"/>
    <property type="evidence" value="ECO:0007669"/>
    <property type="project" value="UniProtKB-KW"/>
</dbReference>
<dbReference type="AlphaFoldDB" id="A0A0J7KMN5"/>
<keyword evidence="5" id="KW-0675">Receptor</keyword>
<feature type="signal peptide" evidence="5">
    <location>
        <begin position="1"/>
        <end position="29"/>
    </location>
</feature>
<dbReference type="GO" id="GO:0007160">
    <property type="term" value="P:cell-matrix adhesion"/>
    <property type="evidence" value="ECO:0007669"/>
    <property type="project" value="TreeGrafter"/>
</dbReference>
<protein>
    <submittedName>
        <fullName evidence="6">Integrin alpha-ps4</fullName>
    </submittedName>
</protein>
<dbReference type="SMART" id="SM00191">
    <property type="entry name" value="Int_alpha"/>
    <property type="match status" value="3"/>
</dbReference>
<gene>
    <name evidence="6" type="ORF">RF55_8604</name>
</gene>
<dbReference type="GO" id="GO:0009897">
    <property type="term" value="C:external side of plasma membrane"/>
    <property type="evidence" value="ECO:0007669"/>
    <property type="project" value="TreeGrafter"/>
</dbReference>
<dbReference type="PANTHER" id="PTHR23220:SF83">
    <property type="entry name" value="INTEGRIN ALPHA-PS3-RELATED"/>
    <property type="match status" value="1"/>
</dbReference>
<keyword evidence="5" id="KW-0130">Cell adhesion</keyword>
<feature type="repeat" description="FG-GAP" evidence="4">
    <location>
        <begin position="41"/>
        <end position="102"/>
    </location>
</feature>
<dbReference type="InterPro" id="IPR028994">
    <property type="entry name" value="Integrin_alpha_N"/>
</dbReference>
<evidence type="ECO:0000256" key="5">
    <source>
        <dbReference type="RuleBase" id="RU003762"/>
    </source>
</evidence>
<dbReference type="Pfam" id="PF01839">
    <property type="entry name" value="FG-GAP"/>
    <property type="match status" value="1"/>
</dbReference>
<dbReference type="STRING" id="67767.A0A0J7KMN5"/>
<dbReference type="GO" id="GO:0033627">
    <property type="term" value="P:cell adhesion mediated by integrin"/>
    <property type="evidence" value="ECO:0007669"/>
    <property type="project" value="TreeGrafter"/>
</dbReference>
<feature type="repeat" description="FG-GAP" evidence="4">
    <location>
        <begin position="265"/>
        <end position="323"/>
    </location>
</feature>
<dbReference type="InterPro" id="IPR000413">
    <property type="entry name" value="Integrin_alpha"/>
</dbReference>
<feature type="chain" id="PRO_5005119964" evidence="5">
    <location>
        <begin position="30"/>
        <end position="323"/>
    </location>
</feature>
<keyword evidence="3" id="KW-0325">Glycoprotein</keyword>
<dbReference type="Gene3D" id="2.130.10.130">
    <property type="entry name" value="Integrin alpha, N-terminal"/>
    <property type="match status" value="1"/>
</dbReference>
<dbReference type="GO" id="GO:0098609">
    <property type="term" value="P:cell-cell adhesion"/>
    <property type="evidence" value="ECO:0007669"/>
    <property type="project" value="TreeGrafter"/>
</dbReference>
<evidence type="ECO:0000256" key="3">
    <source>
        <dbReference type="ARBA" id="ARBA00023180"/>
    </source>
</evidence>
<dbReference type="PANTHER" id="PTHR23220">
    <property type="entry name" value="INTEGRIN ALPHA"/>
    <property type="match status" value="1"/>
</dbReference>
<evidence type="ECO:0000313" key="6">
    <source>
        <dbReference type="EMBL" id="KMQ91516.1"/>
    </source>
</evidence>
<dbReference type="PRINTS" id="PR01185">
    <property type="entry name" value="INTEGRINA"/>
</dbReference>
<comment type="caution">
    <text evidence="6">The sequence shown here is derived from an EMBL/GenBank/DDBJ whole genome shotgun (WGS) entry which is preliminary data.</text>
</comment>
<keyword evidence="7" id="KW-1185">Reference proteome</keyword>
<dbReference type="Proteomes" id="UP000036403">
    <property type="component" value="Unassembled WGS sequence"/>
</dbReference>
<comment type="similarity">
    <text evidence="5">Belongs to the integrin alpha chain family.</text>
</comment>
<proteinExistence type="inferred from homology"/>
<dbReference type="PaxDb" id="67767-A0A0J7KMN5"/>
<dbReference type="SUPFAM" id="SSF69318">
    <property type="entry name" value="Integrin alpha N-terminal domain"/>
    <property type="match status" value="1"/>
</dbReference>
<dbReference type="InterPro" id="IPR013519">
    <property type="entry name" value="Int_alpha_beta-p"/>
</dbReference>
<name>A0A0J7KMN5_LASNI</name>
<evidence type="ECO:0000256" key="4">
    <source>
        <dbReference type="PROSITE-ProRule" id="PRU00803"/>
    </source>
</evidence>